<evidence type="ECO:0000256" key="3">
    <source>
        <dbReference type="ARBA" id="ARBA00022692"/>
    </source>
</evidence>
<organism evidence="12 13">
    <name type="scientific">Xenopus laevis</name>
    <name type="common">African clawed frog</name>
    <dbReference type="NCBI Taxonomy" id="8355"/>
    <lineage>
        <taxon>Eukaryota</taxon>
        <taxon>Metazoa</taxon>
        <taxon>Chordata</taxon>
        <taxon>Craniata</taxon>
        <taxon>Vertebrata</taxon>
        <taxon>Euteleostomi</taxon>
        <taxon>Amphibia</taxon>
        <taxon>Batrachia</taxon>
        <taxon>Anura</taxon>
        <taxon>Pipoidea</taxon>
        <taxon>Pipidae</taxon>
        <taxon>Xenopodinae</taxon>
        <taxon>Xenopus</taxon>
        <taxon>Xenopus</taxon>
    </lineage>
</organism>
<dbReference type="PRINTS" id="PR00237">
    <property type="entry name" value="GPCRRHODOPSN"/>
</dbReference>
<keyword evidence="4" id="KW-0716">Sensory transduction</keyword>
<dbReference type="InterPro" id="IPR050516">
    <property type="entry name" value="Olfactory_GPCR"/>
</dbReference>
<keyword evidence="9" id="KW-0807">Transducer</keyword>
<sequence length="251" mass="28721">MSSPYHGNASGFIIQGFSDDPELQLLLFLVFLSIYLVILLGNLILVISLNSHLHTPMYLLLLTLSFNDISSSTNILPTLLHILFTQQKNISFLGCMTQVYVYMSLLVVDDIFMVQLLTYIEGALVIFCFFLPLLISYLFIILAILKIQSSEGRKKAFYTCASHLICVLLFYGTLVSLYVRPTTSFNSNRDRFFALLHIMLIPLLNPLIYTLKNKEFKSAFIKLSDCRSQKDMFLSRFDFRIHTFFGSKNGT</sequence>
<evidence type="ECO:0000256" key="6">
    <source>
        <dbReference type="ARBA" id="ARBA00023040"/>
    </source>
</evidence>
<evidence type="ECO:0000256" key="2">
    <source>
        <dbReference type="ARBA" id="ARBA00022475"/>
    </source>
</evidence>
<evidence type="ECO:0000313" key="12">
    <source>
        <dbReference type="EMBL" id="OCT71407.1"/>
    </source>
</evidence>
<dbReference type="SUPFAM" id="SSF81321">
    <property type="entry name" value="Family A G protein-coupled receptor-like"/>
    <property type="match status" value="1"/>
</dbReference>
<evidence type="ECO:0000256" key="9">
    <source>
        <dbReference type="ARBA" id="ARBA00023224"/>
    </source>
</evidence>
<dbReference type="InterPro" id="IPR000725">
    <property type="entry name" value="Olfact_rcpt"/>
</dbReference>
<evidence type="ECO:0000256" key="8">
    <source>
        <dbReference type="ARBA" id="ARBA00023170"/>
    </source>
</evidence>
<reference evidence="13" key="1">
    <citation type="journal article" date="2016" name="Nature">
        <title>Genome evolution in the allotetraploid frog Xenopus laevis.</title>
        <authorList>
            <person name="Session A.M."/>
            <person name="Uno Y."/>
            <person name="Kwon T."/>
            <person name="Chapman J.A."/>
            <person name="Toyoda A."/>
            <person name="Takahashi S."/>
            <person name="Fukui A."/>
            <person name="Hikosaka A."/>
            <person name="Suzuki A."/>
            <person name="Kondo M."/>
            <person name="van Heeringen S.J."/>
            <person name="Quigley I."/>
            <person name="Heinz S."/>
            <person name="Ogino H."/>
            <person name="Ochi H."/>
            <person name="Hellsten U."/>
            <person name="Lyons J.B."/>
            <person name="Simakov O."/>
            <person name="Putnam N."/>
            <person name="Stites J."/>
            <person name="Kuroki Y."/>
            <person name="Tanaka T."/>
            <person name="Michiue T."/>
            <person name="Watanabe M."/>
            <person name="Bogdanovic O."/>
            <person name="Lister R."/>
            <person name="Georgiou G."/>
            <person name="Paranjpe S.S."/>
            <person name="van Kruijsbergen I."/>
            <person name="Shu S."/>
            <person name="Carlson J."/>
            <person name="Kinoshita T."/>
            <person name="Ohta Y."/>
            <person name="Mawaribuchi S."/>
            <person name="Jenkins J."/>
            <person name="Grimwood J."/>
            <person name="Schmutz J."/>
            <person name="Mitros T."/>
            <person name="Mozaffari S.V."/>
            <person name="Suzuki Y."/>
            <person name="Haramoto Y."/>
            <person name="Yamamoto T.S."/>
            <person name="Takagi C."/>
            <person name="Heald R."/>
            <person name="Miller K."/>
            <person name="Haudenschild C."/>
            <person name="Kitzman J."/>
            <person name="Nakayama T."/>
            <person name="Izutsu Y."/>
            <person name="Robert J."/>
            <person name="Fortriede J."/>
            <person name="Burns K."/>
            <person name="Lotay V."/>
            <person name="Karimi K."/>
            <person name="Yasuoka Y."/>
            <person name="Dichmann D.S."/>
            <person name="Flajnik M.F."/>
            <person name="Houston D.W."/>
            <person name="Shendure J."/>
            <person name="DuPasquier L."/>
            <person name="Vize P.D."/>
            <person name="Zorn A.M."/>
            <person name="Ito M."/>
            <person name="Marcotte E.M."/>
            <person name="Wallingford J.B."/>
            <person name="Ito Y."/>
            <person name="Asashima M."/>
            <person name="Ueno N."/>
            <person name="Matsuda Y."/>
            <person name="Veenstra G.J."/>
            <person name="Fujiyama A."/>
            <person name="Harland R.M."/>
            <person name="Taira M."/>
            <person name="Rokhsar D.S."/>
        </authorList>
    </citation>
    <scope>NUCLEOTIDE SEQUENCE [LARGE SCALE GENOMIC DNA]</scope>
    <source>
        <strain evidence="13">J</strain>
    </source>
</reference>
<keyword evidence="8" id="KW-0675">Receptor</keyword>
<comment type="subcellular location">
    <subcellularLocation>
        <location evidence="1">Cell membrane</location>
        <topology evidence="1">Multi-pass membrane protein</topology>
    </subcellularLocation>
</comment>
<accession>A0A974CDW7</accession>
<dbReference type="PROSITE" id="PS50262">
    <property type="entry name" value="G_PROTEIN_RECEP_F1_2"/>
    <property type="match status" value="1"/>
</dbReference>
<evidence type="ECO:0000256" key="10">
    <source>
        <dbReference type="SAM" id="Phobius"/>
    </source>
</evidence>
<gene>
    <name evidence="12" type="ORF">XELAEV_18034387mg</name>
</gene>
<keyword evidence="7 10" id="KW-0472">Membrane</keyword>
<evidence type="ECO:0000256" key="7">
    <source>
        <dbReference type="ARBA" id="ARBA00023136"/>
    </source>
</evidence>
<feature type="transmembrane region" description="Helical" evidence="10">
    <location>
        <begin position="25"/>
        <end position="49"/>
    </location>
</feature>
<keyword evidence="2" id="KW-1003">Cell membrane</keyword>
<dbReference type="GO" id="GO:0004984">
    <property type="term" value="F:olfactory receptor activity"/>
    <property type="evidence" value="ECO:0007669"/>
    <property type="project" value="InterPro"/>
</dbReference>
<dbReference type="InterPro" id="IPR000276">
    <property type="entry name" value="GPCR_Rhodpsn"/>
</dbReference>
<evidence type="ECO:0000256" key="1">
    <source>
        <dbReference type="ARBA" id="ARBA00004651"/>
    </source>
</evidence>
<dbReference type="PANTHER" id="PTHR26452">
    <property type="entry name" value="OLFACTORY RECEPTOR"/>
    <property type="match status" value="1"/>
</dbReference>
<dbReference type="GO" id="GO:0004930">
    <property type="term" value="F:G protein-coupled receptor activity"/>
    <property type="evidence" value="ECO:0007669"/>
    <property type="project" value="UniProtKB-KW"/>
</dbReference>
<dbReference type="EMBL" id="CM004478">
    <property type="protein sequence ID" value="OCT71407.1"/>
    <property type="molecule type" value="Genomic_DNA"/>
</dbReference>
<feature type="transmembrane region" description="Helical" evidence="10">
    <location>
        <begin position="157"/>
        <end position="179"/>
    </location>
</feature>
<evidence type="ECO:0000259" key="11">
    <source>
        <dbReference type="PROSITE" id="PS50262"/>
    </source>
</evidence>
<name>A0A974CDW7_XENLA</name>
<evidence type="ECO:0000256" key="5">
    <source>
        <dbReference type="ARBA" id="ARBA00022989"/>
    </source>
</evidence>
<dbReference type="OMA" id="FALLHIM"/>
<feature type="transmembrane region" description="Helical" evidence="10">
    <location>
        <begin position="191"/>
        <end position="211"/>
    </location>
</feature>
<dbReference type="GO" id="GO:0005886">
    <property type="term" value="C:plasma membrane"/>
    <property type="evidence" value="ECO:0007669"/>
    <property type="project" value="UniProtKB-SubCell"/>
</dbReference>
<proteinExistence type="predicted"/>
<evidence type="ECO:0000256" key="4">
    <source>
        <dbReference type="ARBA" id="ARBA00022725"/>
    </source>
</evidence>
<feature type="transmembrane region" description="Helical" evidence="10">
    <location>
        <begin position="123"/>
        <end position="145"/>
    </location>
</feature>
<keyword evidence="6" id="KW-0297">G-protein coupled receptor</keyword>
<dbReference type="InterPro" id="IPR017452">
    <property type="entry name" value="GPCR_Rhodpsn_7TM"/>
</dbReference>
<keyword evidence="5 10" id="KW-1133">Transmembrane helix</keyword>
<evidence type="ECO:0000313" key="13">
    <source>
        <dbReference type="Proteomes" id="UP000694892"/>
    </source>
</evidence>
<protein>
    <recommendedName>
        <fullName evidence="11">G-protein coupled receptors family 1 profile domain-containing protein</fullName>
    </recommendedName>
</protein>
<dbReference type="Proteomes" id="UP000694892">
    <property type="component" value="Chromosome 7L"/>
</dbReference>
<dbReference type="AlphaFoldDB" id="A0A974CDW7"/>
<dbReference type="Pfam" id="PF13853">
    <property type="entry name" value="7tm_4"/>
    <property type="match status" value="2"/>
</dbReference>
<dbReference type="Gene3D" id="1.20.1070.10">
    <property type="entry name" value="Rhodopsin 7-helix transmembrane proteins"/>
    <property type="match status" value="2"/>
</dbReference>
<keyword evidence="3 10" id="KW-0812">Transmembrane</keyword>
<feature type="domain" description="G-protein coupled receptors family 1 profile" evidence="11">
    <location>
        <begin position="1"/>
        <end position="209"/>
    </location>
</feature>
<keyword evidence="4" id="KW-0552">Olfaction</keyword>